<evidence type="ECO:0000313" key="1">
    <source>
        <dbReference type="EMBL" id="SVE51570.1"/>
    </source>
</evidence>
<reference evidence="1" key="1">
    <citation type="submission" date="2018-05" db="EMBL/GenBank/DDBJ databases">
        <authorList>
            <person name="Lanie J.A."/>
            <person name="Ng W.-L."/>
            <person name="Kazmierczak K.M."/>
            <person name="Andrzejewski T.M."/>
            <person name="Davidsen T.M."/>
            <person name="Wayne K.J."/>
            <person name="Tettelin H."/>
            <person name="Glass J.I."/>
            <person name="Rusch D."/>
            <person name="Podicherti R."/>
            <person name="Tsui H.-C.T."/>
            <person name="Winkler M.E."/>
        </authorList>
    </citation>
    <scope>NUCLEOTIDE SEQUENCE</scope>
</reference>
<proteinExistence type="predicted"/>
<dbReference type="EMBL" id="UINC01222683">
    <property type="protein sequence ID" value="SVE51570.1"/>
    <property type="molecule type" value="Genomic_DNA"/>
</dbReference>
<accession>A0A383E557</accession>
<sequence>PLLRAGNLLRDIKLLELSRHEAIDLIEKDPKLEAPEHAKLRDALHHTFDKQMNLMKVI</sequence>
<dbReference type="AlphaFoldDB" id="A0A383E557"/>
<gene>
    <name evidence="1" type="ORF">METZ01_LOCUS504424</name>
</gene>
<organism evidence="1">
    <name type="scientific">marine metagenome</name>
    <dbReference type="NCBI Taxonomy" id="408172"/>
    <lineage>
        <taxon>unclassified sequences</taxon>
        <taxon>metagenomes</taxon>
        <taxon>ecological metagenomes</taxon>
    </lineage>
</organism>
<protein>
    <submittedName>
        <fullName evidence="1">Uncharacterized protein</fullName>
    </submittedName>
</protein>
<name>A0A383E557_9ZZZZ</name>
<feature type="non-terminal residue" evidence="1">
    <location>
        <position position="1"/>
    </location>
</feature>